<gene>
    <name evidence="1" type="ORF">LOK49_LG14G00351</name>
</gene>
<sequence>MHRNGFRDKAAYSKSMTVDKMKEVAQGRVWTYWLLLLSYQDRCQPCRKILVGIGNTVVGVDRTLQELLQDLASSDEIQARMDGIMFQKLDGVSNSSPFFTLIKDYLSSL</sequence>
<dbReference type="Proteomes" id="UP001060215">
    <property type="component" value="Chromosome 15"/>
</dbReference>
<name>A0ACC0FAU4_9ERIC</name>
<evidence type="ECO:0000313" key="1">
    <source>
        <dbReference type="EMBL" id="KAI7985253.1"/>
    </source>
</evidence>
<evidence type="ECO:0000313" key="2">
    <source>
        <dbReference type="Proteomes" id="UP001060215"/>
    </source>
</evidence>
<accession>A0ACC0FAU4</accession>
<dbReference type="EMBL" id="CM045772">
    <property type="protein sequence ID" value="KAI7985253.1"/>
    <property type="molecule type" value="Genomic_DNA"/>
</dbReference>
<organism evidence="1 2">
    <name type="scientific">Camellia lanceoleosa</name>
    <dbReference type="NCBI Taxonomy" id="1840588"/>
    <lineage>
        <taxon>Eukaryota</taxon>
        <taxon>Viridiplantae</taxon>
        <taxon>Streptophyta</taxon>
        <taxon>Embryophyta</taxon>
        <taxon>Tracheophyta</taxon>
        <taxon>Spermatophyta</taxon>
        <taxon>Magnoliopsida</taxon>
        <taxon>eudicotyledons</taxon>
        <taxon>Gunneridae</taxon>
        <taxon>Pentapetalae</taxon>
        <taxon>asterids</taxon>
        <taxon>Ericales</taxon>
        <taxon>Theaceae</taxon>
        <taxon>Camellia</taxon>
    </lineage>
</organism>
<comment type="caution">
    <text evidence="1">The sequence shown here is derived from an EMBL/GenBank/DDBJ whole genome shotgun (WGS) entry which is preliminary data.</text>
</comment>
<protein>
    <submittedName>
        <fullName evidence="1">Uncharacterized protein</fullName>
    </submittedName>
</protein>
<keyword evidence="2" id="KW-1185">Reference proteome</keyword>
<reference evidence="1 2" key="1">
    <citation type="journal article" date="2022" name="Plant J.">
        <title>Chromosome-level genome of Camellia lanceoleosa provides a valuable resource for understanding genome evolution and self-incompatibility.</title>
        <authorList>
            <person name="Gong W."/>
            <person name="Xiao S."/>
            <person name="Wang L."/>
            <person name="Liao Z."/>
            <person name="Chang Y."/>
            <person name="Mo W."/>
            <person name="Hu G."/>
            <person name="Li W."/>
            <person name="Zhao G."/>
            <person name="Zhu H."/>
            <person name="Hu X."/>
            <person name="Ji K."/>
            <person name="Xiang X."/>
            <person name="Song Q."/>
            <person name="Yuan D."/>
            <person name="Jin S."/>
            <person name="Zhang L."/>
        </authorList>
    </citation>
    <scope>NUCLEOTIDE SEQUENCE [LARGE SCALE GENOMIC DNA]</scope>
    <source>
        <strain evidence="1">SQ_2022a</strain>
    </source>
</reference>
<proteinExistence type="predicted"/>